<dbReference type="GO" id="GO:0004803">
    <property type="term" value="F:transposase activity"/>
    <property type="evidence" value="ECO:0007669"/>
    <property type="project" value="InterPro"/>
</dbReference>
<evidence type="ECO:0000313" key="7">
    <source>
        <dbReference type="Proteomes" id="UP000052257"/>
    </source>
</evidence>
<proteinExistence type="inferred from homology"/>
<keyword evidence="5" id="KW-0233">DNA recombination</keyword>
<protein>
    <submittedName>
        <fullName evidence="6">Uncharacterized protein</fullName>
    </submittedName>
</protein>
<accession>A0A9W5ATM6</accession>
<dbReference type="Pfam" id="PF00872">
    <property type="entry name" value="Transposase_mut"/>
    <property type="match status" value="1"/>
</dbReference>
<dbReference type="AlphaFoldDB" id="A0A9W5ATM6"/>
<evidence type="ECO:0000256" key="5">
    <source>
        <dbReference type="ARBA" id="ARBA00023172"/>
    </source>
</evidence>
<dbReference type="GO" id="GO:0003677">
    <property type="term" value="F:DNA binding"/>
    <property type="evidence" value="ECO:0007669"/>
    <property type="project" value="UniProtKB-KW"/>
</dbReference>
<evidence type="ECO:0000256" key="2">
    <source>
        <dbReference type="ARBA" id="ARBA00010961"/>
    </source>
</evidence>
<evidence type="ECO:0000256" key="4">
    <source>
        <dbReference type="ARBA" id="ARBA00023125"/>
    </source>
</evidence>
<comment type="similarity">
    <text evidence="2">Belongs to the transposase mutator family.</text>
</comment>
<gene>
    <name evidence="6" type="ORF">ERS739220_01623</name>
</gene>
<keyword evidence="4" id="KW-0238">DNA-binding</keyword>
<sequence>MLFYDKILVDIPRDRSFNPKLIKKCKVVLNGADYLVISLYAKGISVKDIKTHIE</sequence>
<comment type="function">
    <text evidence="1">Required for the transposition of the insertion element.</text>
</comment>
<dbReference type="InterPro" id="IPR001207">
    <property type="entry name" value="Transposase_mutator"/>
</dbReference>
<evidence type="ECO:0000313" key="6">
    <source>
        <dbReference type="EMBL" id="CUU85724.1"/>
    </source>
</evidence>
<name>A0A9W5ATM6_CAMHY</name>
<dbReference type="Proteomes" id="UP000052257">
    <property type="component" value="Unassembled WGS sequence"/>
</dbReference>
<keyword evidence="3" id="KW-0815">Transposition</keyword>
<organism evidence="6 7">
    <name type="scientific">Campylobacter hyointestinalis subsp. hyointestinalis</name>
    <dbReference type="NCBI Taxonomy" id="91352"/>
    <lineage>
        <taxon>Bacteria</taxon>
        <taxon>Pseudomonadati</taxon>
        <taxon>Campylobacterota</taxon>
        <taxon>Epsilonproteobacteria</taxon>
        <taxon>Campylobacterales</taxon>
        <taxon>Campylobacteraceae</taxon>
        <taxon>Campylobacter</taxon>
    </lineage>
</organism>
<evidence type="ECO:0000256" key="1">
    <source>
        <dbReference type="ARBA" id="ARBA00002190"/>
    </source>
</evidence>
<comment type="caution">
    <text evidence="6">The sequence shown here is derived from an EMBL/GenBank/DDBJ whole genome shotgun (WGS) entry which is preliminary data.</text>
</comment>
<reference evidence="6 7" key="1">
    <citation type="submission" date="2015-11" db="EMBL/GenBank/DDBJ databases">
        <authorList>
            <consortium name="Pathogen Informatics"/>
        </authorList>
    </citation>
    <scope>NUCLEOTIDE SEQUENCE [LARGE SCALE GENOMIC DNA]</scope>
    <source>
        <strain evidence="6 7">006A-0191</strain>
    </source>
</reference>
<dbReference type="EMBL" id="FAUW01000004">
    <property type="protein sequence ID" value="CUU85724.1"/>
    <property type="molecule type" value="Genomic_DNA"/>
</dbReference>
<evidence type="ECO:0000256" key="3">
    <source>
        <dbReference type="ARBA" id="ARBA00022578"/>
    </source>
</evidence>
<dbReference type="GO" id="GO:0006313">
    <property type="term" value="P:DNA transposition"/>
    <property type="evidence" value="ECO:0007669"/>
    <property type="project" value="InterPro"/>
</dbReference>
<dbReference type="RefSeq" id="WP_152332873.1">
    <property type="nucleotide sequence ID" value="NZ_FAUT01000001.1"/>
</dbReference>